<proteinExistence type="inferred from homology"/>
<dbReference type="PRINTS" id="PR00793">
    <property type="entry name" value="PROAMNOPTASE"/>
</dbReference>
<accession>A0ABU3EVQ5</accession>
<evidence type="ECO:0000256" key="1">
    <source>
        <dbReference type="ARBA" id="ARBA00010088"/>
    </source>
</evidence>
<comment type="similarity">
    <text evidence="1">Belongs to the peptidase S33 family.</text>
</comment>
<evidence type="ECO:0000313" key="4">
    <source>
        <dbReference type="EMBL" id="MDT2598398.1"/>
    </source>
</evidence>
<protein>
    <submittedName>
        <fullName evidence="4">Alpha/beta hydrolase</fullName>
    </submittedName>
</protein>
<gene>
    <name evidence="4" type="ORF">P7D85_01350</name>
</gene>
<dbReference type="InterPro" id="IPR002410">
    <property type="entry name" value="Peptidase_S33"/>
</dbReference>
<evidence type="ECO:0000313" key="5">
    <source>
        <dbReference type="Proteomes" id="UP001252875"/>
    </source>
</evidence>
<dbReference type="Gene3D" id="3.40.50.1820">
    <property type="entry name" value="alpha/beta hydrolase"/>
    <property type="match status" value="1"/>
</dbReference>
<evidence type="ECO:0000256" key="2">
    <source>
        <dbReference type="ARBA" id="ARBA00022801"/>
    </source>
</evidence>
<reference evidence="4 5" key="1">
    <citation type="submission" date="2023-03" db="EMBL/GenBank/DDBJ databases">
        <authorList>
            <person name="Shen W."/>
            <person name="Cai J."/>
        </authorList>
    </citation>
    <scope>NUCLEOTIDE SEQUENCE [LARGE SCALE GENOMIC DNA]</scope>
    <source>
        <strain evidence="4 5">D6-4</strain>
    </source>
</reference>
<organism evidence="4 5">
    <name type="scientific">Enterococcus hulanensis</name>
    <dbReference type="NCBI Taxonomy" id="2559929"/>
    <lineage>
        <taxon>Bacteria</taxon>
        <taxon>Bacillati</taxon>
        <taxon>Bacillota</taxon>
        <taxon>Bacilli</taxon>
        <taxon>Lactobacillales</taxon>
        <taxon>Enterococcaceae</taxon>
        <taxon>Enterococcus</taxon>
    </lineage>
</organism>
<dbReference type="Pfam" id="PF00561">
    <property type="entry name" value="Abhydrolase_1"/>
    <property type="match status" value="1"/>
</dbReference>
<feature type="domain" description="AB hydrolase-1" evidence="3">
    <location>
        <begin position="63"/>
        <end position="339"/>
    </location>
</feature>
<dbReference type="InterPro" id="IPR029058">
    <property type="entry name" value="AB_hydrolase_fold"/>
</dbReference>
<dbReference type="GO" id="GO:0016787">
    <property type="term" value="F:hydrolase activity"/>
    <property type="evidence" value="ECO:0007669"/>
    <property type="project" value="UniProtKB-KW"/>
</dbReference>
<dbReference type="InterPro" id="IPR000073">
    <property type="entry name" value="AB_hydrolase_1"/>
</dbReference>
<dbReference type="SUPFAM" id="SSF53474">
    <property type="entry name" value="alpha/beta-Hydrolases"/>
    <property type="match status" value="1"/>
</dbReference>
<comment type="caution">
    <text evidence="4">The sequence shown here is derived from an EMBL/GenBank/DDBJ whole genome shotgun (WGS) entry which is preliminary data.</text>
</comment>
<dbReference type="RefSeq" id="WP_311821284.1">
    <property type="nucleotide sequence ID" value="NZ_JARPYF010000001.1"/>
</dbReference>
<dbReference type="PANTHER" id="PTHR43798">
    <property type="entry name" value="MONOACYLGLYCEROL LIPASE"/>
    <property type="match status" value="1"/>
</dbReference>
<dbReference type="EMBL" id="JARPYI010000001">
    <property type="protein sequence ID" value="MDT2598398.1"/>
    <property type="molecule type" value="Genomic_DNA"/>
</dbReference>
<keyword evidence="5" id="KW-1185">Reference proteome</keyword>
<sequence>MKTIFLFCAGVFLLILAILLGGKSFNRMKYKIRTKNGIQKSGYMRIGGIDQYYQIRGENIENPIILVIHGGPGNNMSDFSYCWQTDLEKEYTIVHWDQRGCGNTYYRDTQAERPSLELLLADLDEVVNYLRVDYHKEKLIIMGHSWGTFLGAIYAGKHPEKVSAYISVSQVLDFNQSERISAQEAVRLAKIAGKEQDIPKINDLLEQITTYQKIGKAEVKSLLEFRQLKEKYLPKQYGNKMILYRLFSPYMNLNEIRWMFSINKMLESNNKIYEMLMIDGRLSMYDYPLHYDIPVIMIIGNQDWTTPYSMALDYYQAISAPQKEFITIEGSGHLPFIDHSKEFSKVLEKALNKID</sequence>
<evidence type="ECO:0000259" key="3">
    <source>
        <dbReference type="Pfam" id="PF00561"/>
    </source>
</evidence>
<name>A0ABU3EVQ5_9ENTE</name>
<keyword evidence="2 4" id="KW-0378">Hydrolase</keyword>
<dbReference type="InterPro" id="IPR050266">
    <property type="entry name" value="AB_hydrolase_sf"/>
</dbReference>
<dbReference type="Proteomes" id="UP001252875">
    <property type="component" value="Unassembled WGS sequence"/>
</dbReference>